<sequence length="127" mass="14093">MAHKRRPVHPKPSTSSRQSHTGIGAAPPKKQPSTSAHKKRGASITGSSVSHGSRKASNSRLTETIDASLNDLRTVYNSTLQKHKKQALVMEKQTELLRFEQRRVAEKDLRTKTDTDMNAALDMFTSL</sequence>
<feature type="compositionally biased region" description="Polar residues" evidence="1">
    <location>
        <begin position="12"/>
        <end position="21"/>
    </location>
</feature>
<proteinExistence type="predicted"/>
<evidence type="ECO:0000313" key="2">
    <source>
        <dbReference type="EMBL" id="KAH6593258.1"/>
    </source>
</evidence>
<organism evidence="2 3">
    <name type="scientific">Batrachochytrium salamandrivorans</name>
    <dbReference type="NCBI Taxonomy" id="1357716"/>
    <lineage>
        <taxon>Eukaryota</taxon>
        <taxon>Fungi</taxon>
        <taxon>Fungi incertae sedis</taxon>
        <taxon>Chytridiomycota</taxon>
        <taxon>Chytridiomycota incertae sedis</taxon>
        <taxon>Chytridiomycetes</taxon>
        <taxon>Rhizophydiales</taxon>
        <taxon>Rhizophydiales incertae sedis</taxon>
        <taxon>Batrachochytrium</taxon>
    </lineage>
</organism>
<accession>A0ABQ8F6T9</accession>
<name>A0ABQ8F6T9_9FUNG</name>
<reference evidence="2 3" key="1">
    <citation type="submission" date="2021-02" db="EMBL/GenBank/DDBJ databases">
        <title>Variation within the Batrachochytrium salamandrivorans European outbreak.</title>
        <authorList>
            <person name="Kelly M."/>
            <person name="Pasmans F."/>
            <person name="Shea T.P."/>
            <person name="Munoz J.F."/>
            <person name="Carranza S."/>
            <person name="Cuomo C.A."/>
            <person name="Martel A."/>
        </authorList>
    </citation>
    <scope>NUCLEOTIDE SEQUENCE [LARGE SCALE GENOMIC DNA]</scope>
    <source>
        <strain evidence="2 3">AMFP18/2</strain>
    </source>
</reference>
<protein>
    <recommendedName>
        <fullName evidence="4">No apical meristem-associated C-terminal domain-containing protein</fullName>
    </recommendedName>
</protein>
<gene>
    <name evidence="2" type="ORF">BASA50_007464</name>
</gene>
<dbReference type="Proteomes" id="UP001648503">
    <property type="component" value="Unassembled WGS sequence"/>
</dbReference>
<dbReference type="EMBL" id="JAFCIX010000357">
    <property type="protein sequence ID" value="KAH6593258.1"/>
    <property type="molecule type" value="Genomic_DNA"/>
</dbReference>
<feature type="region of interest" description="Disordered" evidence="1">
    <location>
        <begin position="1"/>
        <end position="61"/>
    </location>
</feature>
<evidence type="ECO:0000313" key="3">
    <source>
        <dbReference type="Proteomes" id="UP001648503"/>
    </source>
</evidence>
<evidence type="ECO:0008006" key="4">
    <source>
        <dbReference type="Google" id="ProtNLM"/>
    </source>
</evidence>
<evidence type="ECO:0000256" key="1">
    <source>
        <dbReference type="SAM" id="MobiDB-lite"/>
    </source>
</evidence>
<feature type="compositionally biased region" description="Polar residues" evidence="1">
    <location>
        <begin position="44"/>
        <end position="61"/>
    </location>
</feature>
<keyword evidence="3" id="KW-1185">Reference proteome</keyword>
<comment type="caution">
    <text evidence="2">The sequence shown here is derived from an EMBL/GenBank/DDBJ whole genome shotgun (WGS) entry which is preliminary data.</text>
</comment>